<dbReference type="InterPro" id="IPR011001">
    <property type="entry name" value="Saposin-like"/>
</dbReference>
<sequence length="512" mass="54902">MGNARVNPSVFLLLAIALLLLLLPSSAEGLVRVALKKLPLDGRRARGSSSRLGGGTPLKFRGFGIRGSVKDGSDPEIVGLNNYVNAQYYGEISIGTPPQKFAAIFDTGSSNLWVPSAKCFTSVACFFHSKYHSRRSSTYIENGKSAAIQYGSGAVAGFLSQDHVSVGDILVKDQIFIETTNEPGETFVAAHFDGILGLGFQEIAVENVVPLWYNMINQGLIQEPVFSFWLNRQSEDGDGGEIVFGGSDPKHYNGEHTYVPVTRKGYWQFDMGDVHINGKKIGFCSRACSAIADSGTSLIAGPTTAIAEINHQIGASGAVSLECKEVVAQYGQQIYDMLLAEIQPTRICSQIGVCTFDGNHAVGVGIESVVKAIEGTSSHGSNDVMCSACEMAVVWMQNKLKQNQTQEQVLNHINQLCGRLPSPVGDSSVDCGAISSMPIISFNIGGKTFNLTAEQYIVKLSEGSTAECISGFSALDVPPPRGPLWILGDVFMGVYHTEFDYGKLRVGFAKAA</sequence>
<evidence type="ECO:0000313" key="19">
    <source>
        <dbReference type="Proteomes" id="UP001418222"/>
    </source>
</evidence>
<dbReference type="FunFam" id="1.10.225.10:FF:000001">
    <property type="entry name" value="Aspartic proteinase A1"/>
    <property type="match status" value="1"/>
</dbReference>
<protein>
    <submittedName>
        <fullName evidence="18">Aspartic proteinase oryzasin-1</fullName>
    </submittedName>
</protein>
<dbReference type="Pfam" id="PF00026">
    <property type="entry name" value="Asp"/>
    <property type="match status" value="1"/>
</dbReference>
<keyword evidence="10" id="KW-0325">Glycoprotein</keyword>
<dbReference type="PROSITE" id="PS51767">
    <property type="entry name" value="PEPTIDASE_A1"/>
    <property type="match status" value="1"/>
</dbReference>
<accession>A0AAP0B1M2</accession>
<dbReference type="FunFam" id="2.40.70.10:FF:000044">
    <property type="entry name" value="Lysosomal aspartic protease"/>
    <property type="match status" value="1"/>
</dbReference>
<evidence type="ECO:0000256" key="12">
    <source>
        <dbReference type="PIRSR" id="PIRSR601461-1"/>
    </source>
</evidence>
<dbReference type="InterPro" id="IPR021109">
    <property type="entry name" value="Peptidase_aspartic_dom_sf"/>
</dbReference>
<evidence type="ECO:0000256" key="6">
    <source>
        <dbReference type="ARBA" id="ARBA00022750"/>
    </source>
</evidence>
<evidence type="ECO:0000259" key="17">
    <source>
        <dbReference type="PROSITE" id="PS51767"/>
    </source>
</evidence>
<dbReference type="InterPro" id="IPR033121">
    <property type="entry name" value="PEPTIDASE_A1"/>
</dbReference>
<feature type="disulfide bond" evidence="13">
    <location>
        <begin position="284"/>
        <end position="288"/>
    </location>
</feature>
<dbReference type="PANTHER" id="PTHR47966">
    <property type="entry name" value="BETA-SITE APP-CLEAVING ENZYME, ISOFORM A-RELATED"/>
    <property type="match status" value="1"/>
</dbReference>
<evidence type="ECO:0000256" key="14">
    <source>
        <dbReference type="RuleBase" id="RU000454"/>
    </source>
</evidence>
<feature type="disulfide bond" evidence="13">
    <location>
        <begin position="119"/>
        <end position="125"/>
    </location>
</feature>
<evidence type="ECO:0000256" key="4">
    <source>
        <dbReference type="ARBA" id="ARBA00022670"/>
    </source>
</evidence>
<dbReference type="GO" id="GO:0005773">
    <property type="term" value="C:vacuole"/>
    <property type="evidence" value="ECO:0007669"/>
    <property type="project" value="UniProtKB-SubCell"/>
</dbReference>
<feature type="domain" description="Saposin B-type" evidence="16">
    <location>
        <begin position="382"/>
        <end position="423"/>
    </location>
</feature>
<dbReference type="GO" id="GO:0006629">
    <property type="term" value="P:lipid metabolic process"/>
    <property type="evidence" value="ECO:0007669"/>
    <property type="project" value="InterPro"/>
</dbReference>
<evidence type="ECO:0000256" key="8">
    <source>
        <dbReference type="ARBA" id="ARBA00023145"/>
    </source>
</evidence>
<dbReference type="GO" id="GO:0006508">
    <property type="term" value="P:proteolysis"/>
    <property type="evidence" value="ECO:0007669"/>
    <property type="project" value="UniProtKB-KW"/>
</dbReference>
<evidence type="ECO:0000256" key="7">
    <source>
        <dbReference type="ARBA" id="ARBA00022801"/>
    </source>
</evidence>
<dbReference type="PRINTS" id="PR00792">
    <property type="entry name" value="PEPSIN"/>
</dbReference>
<name>A0AAP0B1M2_9ASPA</name>
<dbReference type="PANTHER" id="PTHR47966:SF76">
    <property type="entry name" value="ASPARTIC PROTEINASE A1"/>
    <property type="match status" value="1"/>
</dbReference>
<evidence type="ECO:0000256" key="10">
    <source>
        <dbReference type="ARBA" id="ARBA00023180"/>
    </source>
</evidence>
<reference evidence="18 19" key="1">
    <citation type="journal article" date="2022" name="Nat. Plants">
        <title>Genomes of leafy and leafless Platanthera orchids illuminate the evolution of mycoheterotrophy.</title>
        <authorList>
            <person name="Li M.H."/>
            <person name="Liu K.W."/>
            <person name="Li Z."/>
            <person name="Lu H.C."/>
            <person name="Ye Q.L."/>
            <person name="Zhang D."/>
            <person name="Wang J.Y."/>
            <person name="Li Y.F."/>
            <person name="Zhong Z.M."/>
            <person name="Liu X."/>
            <person name="Yu X."/>
            <person name="Liu D.K."/>
            <person name="Tu X.D."/>
            <person name="Liu B."/>
            <person name="Hao Y."/>
            <person name="Liao X.Y."/>
            <person name="Jiang Y.T."/>
            <person name="Sun W.H."/>
            <person name="Chen J."/>
            <person name="Chen Y.Q."/>
            <person name="Ai Y."/>
            <person name="Zhai J.W."/>
            <person name="Wu S.S."/>
            <person name="Zhou Z."/>
            <person name="Hsiao Y.Y."/>
            <person name="Wu W.L."/>
            <person name="Chen Y.Y."/>
            <person name="Lin Y.F."/>
            <person name="Hsu J.L."/>
            <person name="Li C.Y."/>
            <person name="Wang Z.W."/>
            <person name="Zhao X."/>
            <person name="Zhong W.Y."/>
            <person name="Ma X.K."/>
            <person name="Ma L."/>
            <person name="Huang J."/>
            <person name="Chen G.Z."/>
            <person name="Huang M.Z."/>
            <person name="Huang L."/>
            <person name="Peng D.H."/>
            <person name="Luo Y.B."/>
            <person name="Zou S.Q."/>
            <person name="Chen S.P."/>
            <person name="Lan S."/>
            <person name="Tsai W.C."/>
            <person name="Van de Peer Y."/>
            <person name="Liu Z.J."/>
        </authorList>
    </citation>
    <scope>NUCLEOTIDE SEQUENCE [LARGE SCALE GENOMIC DNA]</scope>
    <source>
        <strain evidence="18">Lor287</strain>
    </source>
</reference>
<keyword evidence="19" id="KW-1185">Reference proteome</keyword>
<comment type="caution">
    <text evidence="18">The sequence shown here is derived from an EMBL/GenBank/DDBJ whole genome shotgun (WGS) entry which is preliminary data.</text>
</comment>
<feature type="active site" evidence="12">
    <location>
        <position position="293"/>
    </location>
</feature>
<feature type="chain" id="PRO_5042930514" evidence="15">
    <location>
        <begin position="28"/>
        <end position="512"/>
    </location>
</feature>
<evidence type="ECO:0000256" key="2">
    <source>
        <dbReference type="ARBA" id="ARBA00007447"/>
    </source>
</evidence>
<dbReference type="SUPFAM" id="SSF47862">
    <property type="entry name" value="Saposin"/>
    <property type="match status" value="1"/>
</dbReference>
<feature type="signal peptide" evidence="15">
    <location>
        <begin position="1"/>
        <end position="27"/>
    </location>
</feature>
<dbReference type="PROSITE" id="PS00141">
    <property type="entry name" value="ASP_PROTEASE"/>
    <property type="match status" value="2"/>
</dbReference>
<dbReference type="InterPro" id="IPR007856">
    <property type="entry name" value="SapB_1"/>
</dbReference>
<evidence type="ECO:0000256" key="1">
    <source>
        <dbReference type="ARBA" id="ARBA00004116"/>
    </source>
</evidence>
<dbReference type="Gene3D" id="1.10.225.10">
    <property type="entry name" value="Saposin-like"/>
    <property type="match status" value="1"/>
</dbReference>
<feature type="domain" description="Peptidase A1" evidence="17">
    <location>
        <begin position="88"/>
        <end position="509"/>
    </location>
</feature>
<comment type="subcellular location">
    <subcellularLocation>
        <location evidence="1">Vacuole</location>
    </subcellularLocation>
</comment>
<evidence type="ECO:0000256" key="9">
    <source>
        <dbReference type="ARBA" id="ARBA00023157"/>
    </source>
</evidence>
<comment type="similarity">
    <text evidence="2 14">Belongs to the peptidase A1 family.</text>
</comment>
<dbReference type="Pfam" id="PF05184">
    <property type="entry name" value="SapB_1"/>
    <property type="match status" value="1"/>
</dbReference>
<dbReference type="GO" id="GO:0004190">
    <property type="term" value="F:aspartic-type endopeptidase activity"/>
    <property type="evidence" value="ECO:0007669"/>
    <property type="project" value="UniProtKB-KW"/>
</dbReference>
<keyword evidence="4 14" id="KW-0645">Protease</keyword>
<keyword evidence="6 14" id="KW-0064">Aspartyl protease</keyword>
<dbReference type="Pfam" id="PF03489">
    <property type="entry name" value="SapB_2"/>
    <property type="match status" value="1"/>
</dbReference>
<keyword evidence="9 13" id="KW-1015">Disulfide bond</keyword>
<keyword evidence="8" id="KW-0865">Zymogen</keyword>
<gene>
    <name evidence="18" type="ORF">KSP39_PZI019513</name>
</gene>
<keyword evidence="7 14" id="KW-0378">Hydrolase</keyword>
<dbReference type="InterPro" id="IPR008139">
    <property type="entry name" value="SaposinB_dom"/>
</dbReference>
<dbReference type="AlphaFoldDB" id="A0AAP0B1M2"/>
<dbReference type="Proteomes" id="UP001418222">
    <property type="component" value="Unassembled WGS sequence"/>
</dbReference>
<dbReference type="FunFam" id="2.40.70.10:FF:000115">
    <property type="entry name" value="Lysosomal aspartic protease"/>
    <property type="match status" value="1"/>
</dbReference>
<feature type="active site" evidence="12">
    <location>
        <position position="106"/>
    </location>
</feature>
<evidence type="ECO:0000313" key="18">
    <source>
        <dbReference type="EMBL" id="KAK8923854.1"/>
    </source>
</evidence>
<dbReference type="PROSITE" id="PS50015">
    <property type="entry name" value="SAP_B"/>
    <property type="match status" value="2"/>
</dbReference>
<keyword evidence="5 15" id="KW-0732">Signal</keyword>
<evidence type="ECO:0000259" key="16">
    <source>
        <dbReference type="PROSITE" id="PS50015"/>
    </source>
</evidence>
<dbReference type="InterPro" id="IPR001461">
    <property type="entry name" value="Aspartic_peptidase_A1"/>
</dbReference>
<evidence type="ECO:0000256" key="5">
    <source>
        <dbReference type="ARBA" id="ARBA00022729"/>
    </source>
</evidence>
<dbReference type="InterPro" id="IPR001969">
    <property type="entry name" value="Aspartic_peptidase_AS"/>
</dbReference>
<dbReference type="InterPro" id="IPR008138">
    <property type="entry name" value="SapB_2"/>
</dbReference>
<evidence type="ECO:0000256" key="11">
    <source>
        <dbReference type="ARBA" id="ARBA00055997"/>
    </source>
</evidence>
<organism evidence="18 19">
    <name type="scientific">Platanthera zijinensis</name>
    <dbReference type="NCBI Taxonomy" id="2320716"/>
    <lineage>
        <taxon>Eukaryota</taxon>
        <taxon>Viridiplantae</taxon>
        <taxon>Streptophyta</taxon>
        <taxon>Embryophyta</taxon>
        <taxon>Tracheophyta</taxon>
        <taxon>Spermatophyta</taxon>
        <taxon>Magnoliopsida</taxon>
        <taxon>Liliopsida</taxon>
        <taxon>Asparagales</taxon>
        <taxon>Orchidaceae</taxon>
        <taxon>Orchidoideae</taxon>
        <taxon>Orchideae</taxon>
        <taxon>Orchidinae</taxon>
        <taxon>Platanthera</taxon>
    </lineage>
</organism>
<dbReference type="SUPFAM" id="SSF50630">
    <property type="entry name" value="Acid proteases"/>
    <property type="match status" value="1"/>
</dbReference>
<feature type="domain" description="Saposin B-type" evidence="16">
    <location>
        <begin position="318"/>
        <end position="358"/>
    </location>
</feature>
<evidence type="ECO:0000256" key="15">
    <source>
        <dbReference type="SAM" id="SignalP"/>
    </source>
</evidence>
<dbReference type="Gene3D" id="2.40.70.10">
    <property type="entry name" value="Acid Proteases"/>
    <property type="match status" value="2"/>
</dbReference>
<dbReference type="EMBL" id="JBBWWQ010000017">
    <property type="protein sequence ID" value="KAK8923854.1"/>
    <property type="molecule type" value="Genomic_DNA"/>
</dbReference>
<comment type="function">
    <text evidence="11">Involved in the breakdown of propeptides of storage proteins in protein-storage vacuoles.</text>
</comment>
<proteinExistence type="inferred from homology"/>
<keyword evidence="3" id="KW-0926">Vacuole</keyword>
<evidence type="ECO:0000256" key="3">
    <source>
        <dbReference type="ARBA" id="ARBA00022554"/>
    </source>
</evidence>
<evidence type="ECO:0000256" key="13">
    <source>
        <dbReference type="PIRSR" id="PIRSR601461-2"/>
    </source>
</evidence>